<dbReference type="InterPro" id="IPR015813">
    <property type="entry name" value="Pyrv/PenolPyrv_kinase-like_dom"/>
</dbReference>
<dbReference type="Pfam" id="PF00391">
    <property type="entry name" value="PEP-utilizers"/>
    <property type="match status" value="1"/>
</dbReference>
<proteinExistence type="inferred from homology"/>
<feature type="binding site" evidence="19">
    <location>
        <position position="297"/>
    </location>
    <ligand>
        <name>phosphoenolpyruvate</name>
        <dbReference type="ChEBI" id="CHEBI:58702"/>
    </ligand>
</feature>
<feature type="domain" description="PEP-utilising enzyme mobile" evidence="22">
    <location>
        <begin position="155"/>
        <end position="226"/>
    </location>
</feature>
<dbReference type="EC" id="2.7.3.9" evidence="6 17"/>
<dbReference type="NCBIfam" id="TIGR01417">
    <property type="entry name" value="PTS_I_fam"/>
    <property type="match status" value="1"/>
</dbReference>
<dbReference type="GO" id="GO:0005737">
    <property type="term" value="C:cytoplasm"/>
    <property type="evidence" value="ECO:0007669"/>
    <property type="project" value="UniProtKB-SubCell"/>
</dbReference>
<dbReference type="Gene3D" id="3.50.30.10">
    <property type="entry name" value="Phosphohistidine domain"/>
    <property type="match status" value="1"/>
</dbReference>
<evidence type="ECO:0000256" key="1">
    <source>
        <dbReference type="ARBA" id="ARBA00000683"/>
    </source>
</evidence>
<dbReference type="InterPro" id="IPR040442">
    <property type="entry name" value="Pyrv_kinase-like_dom_sf"/>
</dbReference>
<evidence type="ECO:0000256" key="17">
    <source>
        <dbReference type="PIRNR" id="PIRNR000732"/>
    </source>
</evidence>
<feature type="domain" description="PEP-utilising enzyme C-terminal" evidence="23">
    <location>
        <begin position="253"/>
        <end position="541"/>
    </location>
</feature>
<name>A0A286RLW9_9BACT</name>
<dbReference type="InterPro" id="IPR008731">
    <property type="entry name" value="PTS_EIN"/>
</dbReference>
<evidence type="ECO:0000256" key="5">
    <source>
        <dbReference type="ARBA" id="ARBA00007837"/>
    </source>
</evidence>
<dbReference type="AlphaFoldDB" id="A0A286RLW9"/>
<feature type="domain" description="Phosphotransferase system enzyme I N-terminal" evidence="24">
    <location>
        <begin position="4"/>
        <end position="127"/>
    </location>
</feature>
<evidence type="ECO:0000256" key="15">
    <source>
        <dbReference type="ARBA" id="ARBA00022842"/>
    </source>
</evidence>
<feature type="binding site" evidence="20">
    <location>
        <position position="432"/>
    </location>
    <ligand>
        <name>Mg(2+)</name>
        <dbReference type="ChEBI" id="CHEBI:18420"/>
    </ligand>
</feature>
<dbReference type="Gene3D" id="1.10.274.10">
    <property type="entry name" value="PtsI, HPr-binding domain"/>
    <property type="match status" value="1"/>
</dbReference>
<feature type="coiled-coil region" evidence="21">
    <location>
        <begin position="34"/>
        <end position="65"/>
    </location>
</feature>
<feature type="active site" description="Tele-phosphohistidine intermediate" evidence="18">
    <location>
        <position position="190"/>
    </location>
</feature>
<comment type="catalytic activity">
    <reaction evidence="1 17">
        <text>L-histidyl-[protein] + phosphoenolpyruvate = N(pros)-phospho-L-histidyl-[protein] + pyruvate</text>
        <dbReference type="Rhea" id="RHEA:23880"/>
        <dbReference type="Rhea" id="RHEA-COMP:9745"/>
        <dbReference type="Rhea" id="RHEA-COMP:9746"/>
        <dbReference type="ChEBI" id="CHEBI:15361"/>
        <dbReference type="ChEBI" id="CHEBI:29979"/>
        <dbReference type="ChEBI" id="CHEBI:58702"/>
        <dbReference type="ChEBI" id="CHEBI:64837"/>
        <dbReference type="EC" id="2.7.3.9"/>
    </reaction>
</comment>
<dbReference type="InterPro" id="IPR008279">
    <property type="entry name" value="PEP-util_enz_mobile_dom"/>
</dbReference>
<evidence type="ECO:0000256" key="11">
    <source>
        <dbReference type="ARBA" id="ARBA00022679"/>
    </source>
</evidence>
<dbReference type="SUPFAM" id="SSF52009">
    <property type="entry name" value="Phosphohistidine domain"/>
    <property type="match status" value="1"/>
</dbReference>
<evidence type="ECO:0000256" key="13">
    <source>
        <dbReference type="ARBA" id="ARBA00022723"/>
    </source>
</evidence>
<keyword evidence="13 17" id="KW-0479">Metal-binding</keyword>
<evidence type="ECO:0000256" key="2">
    <source>
        <dbReference type="ARBA" id="ARBA00001946"/>
    </source>
</evidence>
<dbReference type="InterPro" id="IPR000121">
    <property type="entry name" value="PEP_util_C"/>
</dbReference>
<evidence type="ECO:0000256" key="16">
    <source>
        <dbReference type="ARBA" id="ARBA00033235"/>
    </source>
</evidence>
<feature type="binding site" evidence="19">
    <location>
        <begin position="455"/>
        <end position="456"/>
    </location>
    <ligand>
        <name>phosphoenolpyruvate</name>
        <dbReference type="ChEBI" id="CHEBI:58702"/>
    </ligand>
</feature>
<keyword evidence="26" id="KW-1185">Reference proteome</keyword>
<dbReference type="EMBL" id="CP018477">
    <property type="protein sequence ID" value="ASV76966.1"/>
    <property type="molecule type" value="Genomic_DNA"/>
</dbReference>
<comment type="function">
    <text evidence="3 17">General (non sugar-specific) component of the phosphoenolpyruvate-dependent sugar phosphotransferase system (sugar PTS). This major carbohydrate active-transport system catalyzes the phosphorylation of incoming sugar substrates concomitantly with their translocation across the cell membrane. Enzyme I transfers the phosphoryl group from phosphoenolpyruvate (PEP) to the phosphoryl carrier protein (HPr).</text>
</comment>
<dbReference type="PROSITE" id="PS00742">
    <property type="entry name" value="PEP_ENZYMES_2"/>
    <property type="match status" value="1"/>
</dbReference>
<evidence type="ECO:0000256" key="14">
    <source>
        <dbReference type="ARBA" id="ARBA00022777"/>
    </source>
</evidence>
<keyword evidence="12 17" id="KW-0598">Phosphotransferase system</keyword>
<evidence type="ECO:0000256" key="6">
    <source>
        <dbReference type="ARBA" id="ARBA00012232"/>
    </source>
</evidence>
<keyword evidence="8 17" id="KW-0813">Transport</keyword>
<dbReference type="InterPro" id="IPR006318">
    <property type="entry name" value="PTS_EI-like"/>
</dbReference>
<dbReference type="InterPro" id="IPR024692">
    <property type="entry name" value="PTS_EI"/>
</dbReference>
<feature type="binding site" evidence="20">
    <location>
        <position position="456"/>
    </location>
    <ligand>
        <name>Mg(2+)</name>
        <dbReference type="ChEBI" id="CHEBI:18420"/>
    </ligand>
</feature>
<dbReference type="SUPFAM" id="SSF47831">
    <property type="entry name" value="Enzyme I of the PEP:sugar phosphotransferase system HPr-binding (sub)domain"/>
    <property type="match status" value="1"/>
</dbReference>
<dbReference type="PANTHER" id="PTHR46244">
    <property type="entry name" value="PHOSPHOENOLPYRUVATE-PROTEIN PHOSPHOTRANSFERASE"/>
    <property type="match status" value="1"/>
</dbReference>
<dbReference type="PIRSF" id="PIRSF000732">
    <property type="entry name" value="PTS_enzyme_I"/>
    <property type="match status" value="1"/>
</dbReference>
<comment type="cofactor">
    <cofactor evidence="2 17 20">
        <name>Mg(2+)</name>
        <dbReference type="ChEBI" id="CHEBI:18420"/>
    </cofactor>
</comment>
<dbReference type="GO" id="GO:0016301">
    <property type="term" value="F:kinase activity"/>
    <property type="evidence" value="ECO:0007669"/>
    <property type="project" value="UniProtKB-KW"/>
</dbReference>
<feature type="binding site" evidence="19">
    <location>
        <position position="466"/>
    </location>
    <ligand>
        <name>phosphoenolpyruvate</name>
        <dbReference type="ChEBI" id="CHEBI:58702"/>
    </ligand>
</feature>
<comment type="subcellular location">
    <subcellularLocation>
        <location evidence="4 17">Cytoplasm</location>
    </subcellularLocation>
</comment>
<dbReference type="Proteomes" id="UP000215086">
    <property type="component" value="Chromosome"/>
</dbReference>
<sequence>MRLQGIAVSPGIAIGKAVVIGQDSFSIPREYVEADAVEQEVARFREALQVAAREIENNRDLVTRELGPKSGAIFQAHLEILEDPKIREDVESLIRNRQYSSEKAVSLVLRQFAEMFRRLPNPVIADRAYDVLDIERHLLRALLGQPHRSLYHLTSPAVVLARNLTPSEVANLDRKMVRGFATELGGPTSHTAIVAQGMGIPAVVGTGPFLTEVSGGDIVIVDGDRGIVIVRPDESTLREYEEEARAIRAFITELEKLRDLPAETLDGTRIEIYGNIEFPHEAALCLQNGAEGIGLYRTEFLYLGRNDLPSEEDHYQAYCEVVRIMGDRPVTIRTFDLGADKVPLQLGLEKEANPCLGLRSIRLALRYLPLFQTQLRAILRASVCGNVQIMFPMISTLAELRQAKLMLAEVMEDLAESRIPFRRDIPLGIMVEVPSVAVTIDRFLDEVDFISLGTNDLIQYTLAVDRTNRNVVNMYNATEPAVLRLIHHVIQEASRKGVPVSLCGQMSSHPLHTMLLIGLGLRKFSVAAHSILEIKKVCRSVTVQQCEALAKRALEMDHARDVQALLREQLIKLIPAFSRIM</sequence>
<dbReference type="GO" id="GO:0009401">
    <property type="term" value="P:phosphoenolpyruvate-dependent sugar phosphotransferase system"/>
    <property type="evidence" value="ECO:0007669"/>
    <property type="project" value="UniProtKB-KW"/>
</dbReference>
<reference evidence="25 26" key="1">
    <citation type="journal article" name="Front. Microbiol.">
        <title>Sugar Metabolism of the First Thermophilic Planctomycete Thermogutta terrifontis: Comparative Genomic and Transcriptomic Approaches.</title>
        <authorList>
            <person name="Elcheninov A.G."/>
            <person name="Menzel P."/>
            <person name="Gudbergsdottir S.R."/>
            <person name="Slesarev A.I."/>
            <person name="Kadnikov V.V."/>
            <person name="Krogh A."/>
            <person name="Bonch-Osmolovskaya E.A."/>
            <person name="Peng X."/>
            <person name="Kublanov I.V."/>
        </authorList>
    </citation>
    <scope>NUCLEOTIDE SEQUENCE [LARGE SCALE GENOMIC DNA]</scope>
    <source>
        <strain evidence="25 26">R1</strain>
    </source>
</reference>
<dbReference type="GO" id="GO:0046872">
    <property type="term" value="F:metal ion binding"/>
    <property type="evidence" value="ECO:0007669"/>
    <property type="project" value="UniProtKB-KW"/>
</dbReference>
<dbReference type="Pfam" id="PF05524">
    <property type="entry name" value="PEP-utilisers_N"/>
    <property type="match status" value="1"/>
</dbReference>
<keyword evidence="21" id="KW-0175">Coiled coil</keyword>
<keyword evidence="15 17" id="KW-0460">Magnesium</keyword>
<evidence type="ECO:0000256" key="3">
    <source>
        <dbReference type="ARBA" id="ARBA00002728"/>
    </source>
</evidence>
<dbReference type="InterPro" id="IPR036618">
    <property type="entry name" value="PtsI_HPr-bd_sf"/>
</dbReference>
<dbReference type="InterPro" id="IPR036637">
    <property type="entry name" value="Phosphohistidine_dom_sf"/>
</dbReference>
<keyword evidence="14 17" id="KW-0418">Kinase</keyword>
<feature type="binding site" evidence="19">
    <location>
        <position position="333"/>
    </location>
    <ligand>
        <name>phosphoenolpyruvate</name>
        <dbReference type="ChEBI" id="CHEBI:58702"/>
    </ligand>
</feature>
<evidence type="ECO:0000256" key="9">
    <source>
        <dbReference type="ARBA" id="ARBA00022490"/>
    </source>
</evidence>
<organism evidence="25 26">
    <name type="scientific">Thermogutta terrifontis</name>
    <dbReference type="NCBI Taxonomy" id="1331910"/>
    <lineage>
        <taxon>Bacteria</taxon>
        <taxon>Pseudomonadati</taxon>
        <taxon>Planctomycetota</taxon>
        <taxon>Planctomycetia</taxon>
        <taxon>Pirellulales</taxon>
        <taxon>Thermoguttaceae</taxon>
        <taxon>Thermogutta</taxon>
    </lineage>
</organism>
<dbReference type="InterPro" id="IPR050499">
    <property type="entry name" value="PEP-utilizing_PTS_enzyme"/>
</dbReference>
<evidence type="ECO:0000256" key="19">
    <source>
        <dbReference type="PIRSR" id="PIRSR000732-2"/>
    </source>
</evidence>
<comment type="similarity">
    <text evidence="5 17">Belongs to the PEP-utilizing enzyme family.</text>
</comment>
<protein>
    <recommendedName>
        <fullName evidence="7 17">Phosphoenolpyruvate-protein phosphotransferase</fullName>
        <ecNumber evidence="6 17">2.7.3.9</ecNumber>
    </recommendedName>
    <alternativeName>
        <fullName evidence="16 17">Phosphotransferase system, enzyme I</fullName>
    </alternativeName>
</protein>
<evidence type="ECO:0000313" key="25">
    <source>
        <dbReference type="EMBL" id="ASV76966.1"/>
    </source>
</evidence>
<evidence type="ECO:0000259" key="24">
    <source>
        <dbReference type="Pfam" id="PF05524"/>
    </source>
</evidence>
<keyword evidence="11 17" id="KW-0808">Transferase</keyword>
<evidence type="ECO:0000256" key="20">
    <source>
        <dbReference type="PIRSR" id="PIRSR000732-3"/>
    </source>
</evidence>
<evidence type="ECO:0000256" key="21">
    <source>
        <dbReference type="SAM" id="Coils"/>
    </source>
</evidence>
<dbReference type="PANTHER" id="PTHR46244:SF3">
    <property type="entry name" value="PHOSPHOENOLPYRUVATE-PROTEIN PHOSPHOTRANSFERASE"/>
    <property type="match status" value="1"/>
</dbReference>
<dbReference type="KEGG" id="ttf:THTE_4365"/>
<dbReference type="PRINTS" id="PR01736">
    <property type="entry name" value="PHPHTRNFRASE"/>
</dbReference>
<keyword evidence="9 17" id="KW-0963">Cytoplasm</keyword>
<evidence type="ECO:0000313" key="26">
    <source>
        <dbReference type="Proteomes" id="UP000215086"/>
    </source>
</evidence>
<evidence type="ECO:0000259" key="23">
    <source>
        <dbReference type="Pfam" id="PF02896"/>
    </source>
</evidence>
<evidence type="ECO:0000256" key="7">
    <source>
        <dbReference type="ARBA" id="ARBA00016544"/>
    </source>
</evidence>
<dbReference type="InterPro" id="IPR023151">
    <property type="entry name" value="PEP_util_CS"/>
</dbReference>
<evidence type="ECO:0000256" key="18">
    <source>
        <dbReference type="PIRSR" id="PIRSR000732-1"/>
    </source>
</evidence>
<keyword evidence="10 17" id="KW-0762">Sugar transport</keyword>
<evidence type="ECO:0000256" key="10">
    <source>
        <dbReference type="ARBA" id="ARBA00022597"/>
    </source>
</evidence>
<evidence type="ECO:0000256" key="12">
    <source>
        <dbReference type="ARBA" id="ARBA00022683"/>
    </source>
</evidence>
<dbReference type="GO" id="GO:0008965">
    <property type="term" value="F:phosphoenolpyruvate-protein phosphotransferase activity"/>
    <property type="evidence" value="ECO:0007669"/>
    <property type="project" value="UniProtKB-EC"/>
</dbReference>
<keyword evidence="25" id="KW-0670">Pyruvate</keyword>
<gene>
    <name evidence="25" type="ORF">THTE_4365</name>
</gene>
<dbReference type="Pfam" id="PF02896">
    <property type="entry name" value="PEP-utilizers_C"/>
    <property type="match status" value="1"/>
</dbReference>
<evidence type="ECO:0000256" key="8">
    <source>
        <dbReference type="ARBA" id="ARBA00022448"/>
    </source>
</evidence>
<evidence type="ECO:0000256" key="4">
    <source>
        <dbReference type="ARBA" id="ARBA00004496"/>
    </source>
</evidence>
<feature type="active site" description="Proton donor" evidence="18">
    <location>
        <position position="503"/>
    </location>
</feature>
<accession>A0A286RLW9</accession>
<dbReference type="Gene3D" id="3.20.20.60">
    <property type="entry name" value="Phosphoenolpyruvate-binding domains"/>
    <property type="match status" value="1"/>
</dbReference>
<evidence type="ECO:0000259" key="22">
    <source>
        <dbReference type="Pfam" id="PF00391"/>
    </source>
</evidence>
<dbReference type="SUPFAM" id="SSF51621">
    <property type="entry name" value="Phosphoenolpyruvate/pyruvate domain"/>
    <property type="match status" value="1"/>
</dbReference>